<comment type="caution">
    <text evidence="2">The sequence shown here is derived from an EMBL/GenBank/DDBJ whole genome shotgun (WGS) entry which is preliminary data.</text>
</comment>
<proteinExistence type="predicted"/>
<dbReference type="EMBL" id="JASTZU010000048">
    <property type="protein sequence ID" value="MDL4841852.1"/>
    <property type="molecule type" value="Genomic_DNA"/>
</dbReference>
<feature type="transmembrane region" description="Helical" evidence="1">
    <location>
        <begin position="182"/>
        <end position="209"/>
    </location>
</feature>
<accession>A0ABT7L9D6</accession>
<dbReference type="RefSeq" id="WP_285933132.1">
    <property type="nucleotide sequence ID" value="NZ_JASTZU010000048.1"/>
</dbReference>
<feature type="transmembrane region" description="Helical" evidence="1">
    <location>
        <begin position="122"/>
        <end position="140"/>
    </location>
</feature>
<feature type="transmembrane region" description="Helical" evidence="1">
    <location>
        <begin position="152"/>
        <end position="173"/>
    </location>
</feature>
<keyword evidence="3" id="KW-1185">Reference proteome</keyword>
<organism evidence="2 3">
    <name type="scientific">Aquibacillus rhizosphaerae</name>
    <dbReference type="NCBI Taxonomy" id="3051431"/>
    <lineage>
        <taxon>Bacteria</taxon>
        <taxon>Bacillati</taxon>
        <taxon>Bacillota</taxon>
        <taxon>Bacilli</taxon>
        <taxon>Bacillales</taxon>
        <taxon>Bacillaceae</taxon>
        <taxon>Aquibacillus</taxon>
    </lineage>
</organism>
<evidence type="ECO:0000256" key="1">
    <source>
        <dbReference type="SAM" id="Phobius"/>
    </source>
</evidence>
<feature type="transmembrane region" description="Helical" evidence="1">
    <location>
        <begin position="75"/>
        <end position="93"/>
    </location>
</feature>
<dbReference type="Proteomes" id="UP001235343">
    <property type="component" value="Unassembled WGS sequence"/>
</dbReference>
<dbReference type="Pfam" id="PF12679">
    <property type="entry name" value="ABC2_membrane_2"/>
    <property type="match status" value="1"/>
</dbReference>
<protein>
    <submittedName>
        <fullName evidence="2">ABC transporter permease</fullName>
    </submittedName>
</protein>
<evidence type="ECO:0000313" key="3">
    <source>
        <dbReference type="Proteomes" id="UP001235343"/>
    </source>
</evidence>
<feature type="transmembrane region" description="Helical" evidence="1">
    <location>
        <begin position="229"/>
        <end position="251"/>
    </location>
</feature>
<name>A0ABT7L9D6_9BACI</name>
<keyword evidence="1" id="KW-0812">Transmembrane</keyword>
<keyword evidence="1" id="KW-0472">Membrane</keyword>
<sequence>MQWKTIFVKEMLEDWRNFKWIWVPLVFILIAIMDPLTTYYMPKILDAVGGLPDGTVFEIPDVSPVAAMMMSLSEMSMFGVVVIVAITMGVIAGERRSGVAELVLVKPVSYLTYITSKWAEKLVLVWISFIIGMFASWYYVNLLFGEISFSAFLQVLFFYGLWLSLVVTITIFFNTLFKVPGLVLFVTIATIIMMSIINQVFSHVLIWFPNNMSSHIGGMLDGNHVSGDLWGTAFVTIEVIILLIIASLFSFRGKEMAN</sequence>
<reference evidence="2 3" key="1">
    <citation type="submission" date="2023-06" db="EMBL/GenBank/DDBJ databases">
        <title>Aquibacillus rhizosphaerae LR5S19.</title>
        <authorList>
            <person name="Sun J.-Q."/>
        </authorList>
    </citation>
    <scope>NUCLEOTIDE SEQUENCE [LARGE SCALE GENOMIC DNA]</scope>
    <source>
        <strain evidence="2 3">LR5S19</strain>
    </source>
</reference>
<feature type="transmembrane region" description="Helical" evidence="1">
    <location>
        <begin position="20"/>
        <end position="41"/>
    </location>
</feature>
<keyword evidence="1" id="KW-1133">Transmembrane helix</keyword>
<gene>
    <name evidence="2" type="ORF">QQS35_15535</name>
</gene>
<evidence type="ECO:0000313" key="2">
    <source>
        <dbReference type="EMBL" id="MDL4841852.1"/>
    </source>
</evidence>